<name>A0AAV1R522_9ROSI</name>
<comment type="caution">
    <text evidence="2">The sequence shown here is derived from an EMBL/GenBank/DDBJ whole genome shotgun (WGS) entry which is preliminary data.</text>
</comment>
<evidence type="ECO:0000256" key="1">
    <source>
        <dbReference type="SAM" id="Coils"/>
    </source>
</evidence>
<dbReference type="EMBL" id="CAWUPB010000893">
    <property type="protein sequence ID" value="CAK7328429.1"/>
    <property type="molecule type" value="Genomic_DNA"/>
</dbReference>
<sequence>MAATTTASRSLLRTTRRLFSTNAALKNNHQNTHEFLETNSFVGSWEKPKNPKEAEAKLARLRREYAKQVKELRKEYLVEVVAMRIEKQRKEEARKEAIRVANEERKKLKAEAAKARAEERKVEQEEFQKLLVKDFNQFGGGMEEMLFVLPFYDGCAGVLGCVSVVACSEYWQDNWKLGMDTDDRRGGLQQSVPEFFGVHLCIGVFVSACALMKERAEKLENWRMKEKIQQEKKKKKYERIHKQSSMWVEEGDLEKMIMEAVVDCIRL</sequence>
<dbReference type="PANTHER" id="PTHR36402:SF1">
    <property type="entry name" value="EXPRESSED PROTEIN"/>
    <property type="match status" value="1"/>
</dbReference>
<accession>A0AAV1R522</accession>
<organism evidence="2 3">
    <name type="scientific">Dovyalis caffra</name>
    <dbReference type="NCBI Taxonomy" id="77055"/>
    <lineage>
        <taxon>Eukaryota</taxon>
        <taxon>Viridiplantae</taxon>
        <taxon>Streptophyta</taxon>
        <taxon>Embryophyta</taxon>
        <taxon>Tracheophyta</taxon>
        <taxon>Spermatophyta</taxon>
        <taxon>Magnoliopsida</taxon>
        <taxon>eudicotyledons</taxon>
        <taxon>Gunneridae</taxon>
        <taxon>Pentapetalae</taxon>
        <taxon>rosids</taxon>
        <taxon>fabids</taxon>
        <taxon>Malpighiales</taxon>
        <taxon>Salicaceae</taxon>
        <taxon>Flacourtieae</taxon>
        <taxon>Dovyalis</taxon>
    </lineage>
</organism>
<keyword evidence="3" id="KW-1185">Reference proteome</keyword>
<protein>
    <submittedName>
        <fullName evidence="2">Uncharacterized protein</fullName>
    </submittedName>
</protein>
<proteinExistence type="predicted"/>
<dbReference type="Proteomes" id="UP001314170">
    <property type="component" value="Unassembled WGS sequence"/>
</dbReference>
<gene>
    <name evidence="2" type="ORF">DCAF_LOCUS6152</name>
</gene>
<reference evidence="2 3" key="1">
    <citation type="submission" date="2024-01" db="EMBL/GenBank/DDBJ databases">
        <authorList>
            <person name="Waweru B."/>
        </authorList>
    </citation>
    <scope>NUCLEOTIDE SEQUENCE [LARGE SCALE GENOMIC DNA]</scope>
</reference>
<feature type="coiled-coil region" evidence="1">
    <location>
        <begin position="55"/>
        <end position="125"/>
    </location>
</feature>
<dbReference type="PANTHER" id="PTHR36402">
    <property type="entry name" value="EXPRESSED PROTEIN"/>
    <property type="match status" value="1"/>
</dbReference>
<keyword evidence="1" id="KW-0175">Coiled coil</keyword>
<evidence type="ECO:0000313" key="2">
    <source>
        <dbReference type="EMBL" id="CAK7328429.1"/>
    </source>
</evidence>
<dbReference type="AlphaFoldDB" id="A0AAV1R522"/>
<evidence type="ECO:0000313" key="3">
    <source>
        <dbReference type="Proteomes" id="UP001314170"/>
    </source>
</evidence>